<dbReference type="OrthoDB" id="10207638at2759"/>
<proteinExistence type="predicted"/>
<reference evidence="2" key="1">
    <citation type="submission" date="2020-07" db="EMBL/GenBank/DDBJ databases">
        <title>The High-quality genome of the commercially important snow crab, Chionoecetes opilio.</title>
        <authorList>
            <person name="Jeong J.-H."/>
            <person name="Ryu S."/>
        </authorList>
    </citation>
    <scope>NUCLEOTIDE SEQUENCE</scope>
    <source>
        <strain evidence="2">MADBK_172401_WGS</strain>
        <tissue evidence="2">Digestive gland</tissue>
    </source>
</reference>
<evidence type="ECO:0000313" key="3">
    <source>
        <dbReference type="Proteomes" id="UP000770661"/>
    </source>
</evidence>
<gene>
    <name evidence="2" type="ORF">GWK47_006404</name>
</gene>
<dbReference type="AlphaFoldDB" id="A0A8J4YCR7"/>
<sequence>MSRGGAVVAAPTTTTGRPVGRLNLLSQHPGPGGALQHTAGCDANSSFYGKVKNSMYDQVMKSPVAQRQLSRCGDSLDLDEEVVEDLFEFTRHVIYDDHKSNGPQELRLRPAPKSGRA</sequence>
<evidence type="ECO:0000256" key="1">
    <source>
        <dbReference type="SAM" id="MobiDB-lite"/>
    </source>
</evidence>
<protein>
    <submittedName>
        <fullName evidence="2">Uncharacterized protein</fullName>
    </submittedName>
</protein>
<dbReference type="Proteomes" id="UP000770661">
    <property type="component" value="Unassembled WGS sequence"/>
</dbReference>
<organism evidence="2 3">
    <name type="scientific">Chionoecetes opilio</name>
    <name type="common">Atlantic snow crab</name>
    <name type="synonym">Cancer opilio</name>
    <dbReference type="NCBI Taxonomy" id="41210"/>
    <lineage>
        <taxon>Eukaryota</taxon>
        <taxon>Metazoa</taxon>
        <taxon>Ecdysozoa</taxon>
        <taxon>Arthropoda</taxon>
        <taxon>Crustacea</taxon>
        <taxon>Multicrustacea</taxon>
        <taxon>Malacostraca</taxon>
        <taxon>Eumalacostraca</taxon>
        <taxon>Eucarida</taxon>
        <taxon>Decapoda</taxon>
        <taxon>Pleocyemata</taxon>
        <taxon>Brachyura</taxon>
        <taxon>Eubrachyura</taxon>
        <taxon>Majoidea</taxon>
        <taxon>Majidae</taxon>
        <taxon>Chionoecetes</taxon>
    </lineage>
</organism>
<comment type="caution">
    <text evidence="2">The sequence shown here is derived from an EMBL/GenBank/DDBJ whole genome shotgun (WGS) entry which is preliminary data.</text>
</comment>
<feature type="region of interest" description="Disordered" evidence="1">
    <location>
        <begin position="1"/>
        <end position="20"/>
    </location>
</feature>
<accession>A0A8J4YCR7</accession>
<evidence type="ECO:0000313" key="2">
    <source>
        <dbReference type="EMBL" id="KAG0721311.1"/>
    </source>
</evidence>
<name>A0A8J4YCR7_CHIOP</name>
<dbReference type="EMBL" id="JACEEZ010011360">
    <property type="protein sequence ID" value="KAG0721311.1"/>
    <property type="molecule type" value="Genomic_DNA"/>
</dbReference>
<keyword evidence="3" id="KW-1185">Reference proteome</keyword>
<feature type="region of interest" description="Disordered" evidence="1">
    <location>
        <begin position="98"/>
        <end position="117"/>
    </location>
</feature>